<evidence type="ECO:0000259" key="3">
    <source>
        <dbReference type="PROSITE" id="PS50110"/>
    </source>
</evidence>
<evidence type="ECO:0000256" key="1">
    <source>
        <dbReference type="ARBA" id="ARBA00022553"/>
    </source>
</evidence>
<dbReference type="RefSeq" id="WP_312742374.1">
    <property type="nucleotide sequence ID" value="NZ_CP116968.1"/>
</dbReference>
<dbReference type="SUPFAM" id="SSF52172">
    <property type="entry name" value="CheY-like"/>
    <property type="match status" value="1"/>
</dbReference>
<keyword evidence="1 2" id="KW-0597">Phosphoprotein</keyword>
<dbReference type="InterPro" id="IPR011006">
    <property type="entry name" value="CheY-like_superfamily"/>
</dbReference>
<gene>
    <name evidence="4" type="ORF">PQG83_14380</name>
</gene>
<dbReference type="KEGG" id="nneo:PQG83_14380"/>
<accession>A0AA96GEX2</accession>
<feature type="modified residue" description="4-aspartylphosphate" evidence="2">
    <location>
        <position position="54"/>
    </location>
</feature>
<dbReference type="InterPro" id="IPR001789">
    <property type="entry name" value="Sig_transdc_resp-reg_receiver"/>
</dbReference>
<protein>
    <submittedName>
        <fullName evidence="4">Response regulator</fullName>
    </submittedName>
</protein>
<dbReference type="CDD" id="cd00156">
    <property type="entry name" value="REC"/>
    <property type="match status" value="1"/>
</dbReference>
<dbReference type="AlphaFoldDB" id="A0AA96GEX2"/>
<organism evidence="4 5">
    <name type="scientific">Candidatus Nitrospira neomarina</name>
    <dbReference type="NCBI Taxonomy" id="3020899"/>
    <lineage>
        <taxon>Bacteria</taxon>
        <taxon>Pseudomonadati</taxon>
        <taxon>Nitrospirota</taxon>
        <taxon>Nitrospiria</taxon>
        <taxon>Nitrospirales</taxon>
        <taxon>Nitrospiraceae</taxon>
        <taxon>Nitrospira</taxon>
    </lineage>
</organism>
<evidence type="ECO:0000256" key="2">
    <source>
        <dbReference type="PROSITE-ProRule" id="PRU00169"/>
    </source>
</evidence>
<dbReference type="PANTHER" id="PTHR44591">
    <property type="entry name" value="STRESS RESPONSE REGULATOR PROTEIN 1"/>
    <property type="match status" value="1"/>
</dbReference>
<keyword evidence="5" id="KW-1185">Reference proteome</keyword>
<dbReference type="PANTHER" id="PTHR44591:SF3">
    <property type="entry name" value="RESPONSE REGULATORY DOMAIN-CONTAINING PROTEIN"/>
    <property type="match status" value="1"/>
</dbReference>
<dbReference type="EMBL" id="CP116968">
    <property type="protein sequence ID" value="WNM60939.1"/>
    <property type="molecule type" value="Genomic_DNA"/>
</dbReference>
<dbReference type="Proteomes" id="UP001302494">
    <property type="component" value="Chromosome"/>
</dbReference>
<sequence>MKKPILLIEDDRPYRQALRLYLESHGFTAKEAEDGREALVLLDGGLDVDIIISDYHMPVINGIDFLKALSYRVKGQDVRVILVSGNMTKEIEKEAKQAGAFALLSKPFDFQELLALVSRAGKQ</sequence>
<dbReference type="Pfam" id="PF00072">
    <property type="entry name" value="Response_reg"/>
    <property type="match status" value="1"/>
</dbReference>
<dbReference type="PROSITE" id="PS50110">
    <property type="entry name" value="RESPONSE_REGULATORY"/>
    <property type="match status" value="1"/>
</dbReference>
<dbReference type="Gene3D" id="3.40.50.2300">
    <property type="match status" value="1"/>
</dbReference>
<name>A0AA96GEX2_9BACT</name>
<evidence type="ECO:0000313" key="5">
    <source>
        <dbReference type="Proteomes" id="UP001302494"/>
    </source>
</evidence>
<feature type="domain" description="Response regulatory" evidence="3">
    <location>
        <begin position="4"/>
        <end position="121"/>
    </location>
</feature>
<proteinExistence type="predicted"/>
<dbReference type="GO" id="GO:0000160">
    <property type="term" value="P:phosphorelay signal transduction system"/>
    <property type="evidence" value="ECO:0007669"/>
    <property type="project" value="InterPro"/>
</dbReference>
<evidence type="ECO:0000313" key="4">
    <source>
        <dbReference type="EMBL" id="WNM60939.1"/>
    </source>
</evidence>
<dbReference type="InterPro" id="IPR050595">
    <property type="entry name" value="Bact_response_regulator"/>
</dbReference>
<reference evidence="4 5" key="1">
    <citation type="submission" date="2023-01" db="EMBL/GenBank/DDBJ databases">
        <title>Cultivation and genomic characterization of new, ubiquitous marine nitrite-oxidizing bacteria from the Nitrospirales.</title>
        <authorList>
            <person name="Mueller A.J."/>
            <person name="Daebeler A."/>
            <person name="Herbold C.W."/>
            <person name="Kirkegaard R.H."/>
            <person name="Daims H."/>
        </authorList>
    </citation>
    <scope>NUCLEOTIDE SEQUENCE [LARGE SCALE GENOMIC DNA]</scope>
    <source>
        <strain evidence="4 5">DK</strain>
    </source>
</reference>
<dbReference type="SMART" id="SM00448">
    <property type="entry name" value="REC"/>
    <property type="match status" value="1"/>
</dbReference>